<dbReference type="InterPro" id="IPR008672">
    <property type="entry name" value="Mad1"/>
</dbReference>
<comment type="caution">
    <text evidence="3">The sequence shown here is derived from an EMBL/GenBank/DDBJ whole genome shotgun (WGS) entry which is preliminary data.</text>
</comment>
<feature type="region of interest" description="Disordered" evidence="2">
    <location>
        <begin position="280"/>
        <end position="328"/>
    </location>
</feature>
<proteinExistence type="predicted"/>
<dbReference type="EMBL" id="JBHFQA010000009">
    <property type="protein sequence ID" value="KAL2093501.1"/>
    <property type="molecule type" value="Genomic_DNA"/>
</dbReference>
<feature type="coiled-coil region" evidence="1">
    <location>
        <begin position="102"/>
        <end position="157"/>
    </location>
</feature>
<gene>
    <name evidence="3" type="ORF">ACEWY4_010813</name>
</gene>
<protein>
    <submittedName>
        <fullName evidence="3">Uncharacterized protein</fullName>
    </submittedName>
</protein>
<name>A0ABD1K2Z8_9TELE</name>
<dbReference type="Proteomes" id="UP001591681">
    <property type="component" value="Unassembled WGS sequence"/>
</dbReference>
<sequence length="328" mass="36902">MQTHERTQHLVTWRLEGLKSDVGSLWSYCTHCPSDQSANTLECEINAISQHVDVSHKQACSDLEKASHFITEALQSEVQRNMALRMLIHRLEERASENGRSLSEQVESNRQLKQQVDELQKHLQDKDNSLTQANQTIAFLNNELRDLHEQLHSHQTNHRMIQEVTEWLQDEESQPIVVKVEDNLLQNLATGIKEEQDDAADAAHDDEDGYQCSQSDGAAPLTEQTISSFADIKAELVQDQDEESDMAPVLSSEINLSPPDPESLLQLRRLSVQLVHCYTTQGQQGTDSRNNEDGEKAKNGRGSPLPSSAVPRLTAIPQRQEETSQQAT</sequence>
<dbReference type="Pfam" id="PF05557">
    <property type="entry name" value="MAD"/>
    <property type="match status" value="1"/>
</dbReference>
<evidence type="ECO:0000256" key="1">
    <source>
        <dbReference type="SAM" id="Coils"/>
    </source>
</evidence>
<keyword evidence="1" id="KW-0175">Coiled coil</keyword>
<accession>A0ABD1K2Z8</accession>
<feature type="compositionally biased region" description="Acidic residues" evidence="2">
    <location>
        <begin position="196"/>
        <end position="209"/>
    </location>
</feature>
<evidence type="ECO:0000256" key="2">
    <source>
        <dbReference type="SAM" id="MobiDB-lite"/>
    </source>
</evidence>
<organism evidence="3 4">
    <name type="scientific">Coilia grayii</name>
    <name type="common">Gray's grenadier anchovy</name>
    <dbReference type="NCBI Taxonomy" id="363190"/>
    <lineage>
        <taxon>Eukaryota</taxon>
        <taxon>Metazoa</taxon>
        <taxon>Chordata</taxon>
        <taxon>Craniata</taxon>
        <taxon>Vertebrata</taxon>
        <taxon>Euteleostomi</taxon>
        <taxon>Actinopterygii</taxon>
        <taxon>Neopterygii</taxon>
        <taxon>Teleostei</taxon>
        <taxon>Clupei</taxon>
        <taxon>Clupeiformes</taxon>
        <taxon>Clupeoidei</taxon>
        <taxon>Engraulidae</taxon>
        <taxon>Coilinae</taxon>
        <taxon>Coilia</taxon>
    </lineage>
</organism>
<evidence type="ECO:0000313" key="3">
    <source>
        <dbReference type="EMBL" id="KAL2093501.1"/>
    </source>
</evidence>
<feature type="compositionally biased region" description="Basic and acidic residues" evidence="2">
    <location>
        <begin position="289"/>
        <end position="298"/>
    </location>
</feature>
<dbReference type="AlphaFoldDB" id="A0ABD1K2Z8"/>
<evidence type="ECO:0000313" key="4">
    <source>
        <dbReference type="Proteomes" id="UP001591681"/>
    </source>
</evidence>
<feature type="region of interest" description="Disordered" evidence="2">
    <location>
        <begin position="238"/>
        <end position="261"/>
    </location>
</feature>
<reference evidence="3 4" key="1">
    <citation type="submission" date="2024-09" db="EMBL/GenBank/DDBJ databases">
        <title>A chromosome-level genome assembly of Gray's grenadier anchovy, Coilia grayii.</title>
        <authorList>
            <person name="Fu Z."/>
        </authorList>
    </citation>
    <scope>NUCLEOTIDE SEQUENCE [LARGE SCALE GENOMIC DNA]</scope>
    <source>
        <strain evidence="3">G4</strain>
        <tissue evidence="3">Muscle</tissue>
    </source>
</reference>
<keyword evidence="4" id="KW-1185">Reference proteome</keyword>
<feature type="region of interest" description="Disordered" evidence="2">
    <location>
        <begin position="196"/>
        <end position="217"/>
    </location>
</feature>